<proteinExistence type="predicted"/>
<evidence type="ECO:0000313" key="4">
    <source>
        <dbReference type="Proteomes" id="UP001499910"/>
    </source>
</evidence>
<name>A0ABP9KUK8_9RHOB</name>
<keyword evidence="1" id="KW-1133">Transmembrane helix</keyword>
<gene>
    <name evidence="3" type="ORF">GCM10023209_00150</name>
</gene>
<reference evidence="4" key="1">
    <citation type="journal article" date="2019" name="Int. J. Syst. Evol. Microbiol.">
        <title>The Global Catalogue of Microorganisms (GCM) 10K type strain sequencing project: providing services to taxonomists for standard genome sequencing and annotation.</title>
        <authorList>
            <consortium name="The Broad Institute Genomics Platform"/>
            <consortium name="The Broad Institute Genome Sequencing Center for Infectious Disease"/>
            <person name="Wu L."/>
            <person name="Ma J."/>
        </authorList>
    </citation>
    <scope>NUCLEOTIDE SEQUENCE [LARGE SCALE GENOMIC DNA]</scope>
    <source>
        <strain evidence="4">JCM 18015</strain>
    </source>
</reference>
<dbReference type="EMBL" id="BAABHW010000001">
    <property type="protein sequence ID" value="GAA5064028.1"/>
    <property type="molecule type" value="Genomic_DNA"/>
</dbReference>
<comment type="caution">
    <text evidence="3">The sequence shown here is derived from an EMBL/GenBank/DDBJ whole genome shotgun (WGS) entry which is preliminary data.</text>
</comment>
<dbReference type="Proteomes" id="UP001499910">
    <property type="component" value="Unassembled WGS sequence"/>
</dbReference>
<organism evidence="3 4">
    <name type="scientific">[Roseibacterium] beibuensis</name>
    <dbReference type="NCBI Taxonomy" id="1193142"/>
    <lineage>
        <taxon>Bacteria</taxon>
        <taxon>Pseudomonadati</taxon>
        <taxon>Pseudomonadota</taxon>
        <taxon>Alphaproteobacteria</taxon>
        <taxon>Rhodobacterales</taxon>
        <taxon>Roseobacteraceae</taxon>
        <taxon>Roseicyclus</taxon>
    </lineage>
</organism>
<feature type="transmembrane region" description="Helical" evidence="1">
    <location>
        <begin position="170"/>
        <end position="189"/>
    </location>
</feature>
<keyword evidence="1" id="KW-0812">Transmembrane</keyword>
<feature type="signal peptide" evidence="2">
    <location>
        <begin position="1"/>
        <end position="20"/>
    </location>
</feature>
<keyword evidence="1" id="KW-0472">Membrane</keyword>
<sequence>MMRALILALVLVAAPFAALAHNVISSVFPAGREIEGEIGFSNGEMAGNRLVEVFDAEGSKLGEVITDGDGFFLYTPTEAVTHVFRADLGAGHIAEMEMAAEDVAAIMGVAAPETEAVAQAGPDAPAGGGIMVTSLTDEERAAIAEAVRTEMRPLRQEITAYKNHNDFQTILGGIGYIIGLFGLGFYLAARRKLAA</sequence>
<feature type="chain" id="PRO_5046809464" description="Nickel transport protein" evidence="2">
    <location>
        <begin position="21"/>
        <end position="195"/>
    </location>
</feature>
<evidence type="ECO:0008006" key="5">
    <source>
        <dbReference type="Google" id="ProtNLM"/>
    </source>
</evidence>
<keyword evidence="2" id="KW-0732">Signal</keyword>
<evidence type="ECO:0000313" key="3">
    <source>
        <dbReference type="EMBL" id="GAA5064028.1"/>
    </source>
</evidence>
<protein>
    <recommendedName>
        <fullName evidence="5">Nickel transport protein</fullName>
    </recommendedName>
</protein>
<keyword evidence="4" id="KW-1185">Reference proteome</keyword>
<evidence type="ECO:0000256" key="1">
    <source>
        <dbReference type="SAM" id="Phobius"/>
    </source>
</evidence>
<accession>A0ABP9KUK8</accession>
<evidence type="ECO:0000256" key="2">
    <source>
        <dbReference type="SAM" id="SignalP"/>
    </source>
</evidence>